<gene>
    <name evidence="9" type="ORF">F5Z01DRAFT_6731</name>
</gene>
<accession>A0A9P8CTI4</accession>
<dbReference type="AlphaFoldDB" id="A0A9P8CTI4"/>
<dbReference type="GO" id="GO:0003677">
    <property type="term" value="F:DNA binding"/>
    <property type="evidence" value="ECO:0007669"/>
    <property type="project" value="UniProtKB-KW"/>
</dbReference>
<evidence type="ECO:0000256" key="4">
    <source>
        <dbReference type="ARBA" id="ARBA00023125"/>
    </source>
</evidence>
<dbReference type="PANTHER" id="PTHR31313:SF81">
    <property type="entry name" value="TY1 ENHANCER ACTIVATOR"/>
    <property type="match status" value="1"/>
</dbReference>
<dbReference type="OrthoDB" id="4161332at2759"/>
<dbReference type="EMBL" id="MU251242">
    <property type="protein sequence ID" value="KAG9258868.1"/>
    <property type="molecule type" value="Genomic_DNA"/>
</dbReference>
<dbReference type="Pfam" id="PF04082">
    <property type="entry name" value="Fungal_trans"/>
    <property type="match status" value="1"/>
</dbReference>
<dbReference type="InterPro" id="IPR007219">
    <property type="entry name" value="XnlR_reg_dom"/>
</dbReference>
<comment type="caution">
    <text evidence="9">The sequence shown here is derived from an EMBL/GenBank/DDBJ whole genome shotgun (WGS) entry which is preliminary data.</text>
</comment>
<evidence type="ECO:0000256" key="1">
    <source>
        <dbReference type="ARBA" id="ARBA00022723"/>
    </source>
</evidence>
<feature type="compositionally biased region" description="Basic and acidic residues" evidence="7">
    <location>
        <begin position="520"/>
        <end position="529"/>
    </location>
</feature>
<name>A0A9P8CTI4_9HYPO</name>
<keyword evidence="4" id="KW-0238">DNA-binding</keyword>
<dbReference type="Proteomes" id="UP000887229">
    <property type="component" value="Unassembled WGS sequence"/>
</dbReference>
<evidence type="ECO:0000256" key="7">
    <source>
        <dbReference type="SAM" id="MobiDB-lite"/>
    </source>
</evidence>
<evidence type="ECO:0000256" key="6">
    <source>
        <dbReference type="ARBA" id="ARBA00023242"/>
    </source>
</evidence>
<organism evidence="9 10">
    <name type="scientific">Emericellopsis atlantica</name>
    <dbReference type="NCBI Taxonomy" id="2614577"/>
    <lineage>
        <taxon>Eukaryota</taxon>
        <taxon>Fungi</taxon>
        <taxon>Dikarya</taxon>
        <taxon>Ascomycota</taxon>
        <taxon>Pezizomycotina</taxon>
        <taxon>Sordariomycetes</taxon>
        <taxon>Hypocreomycetidae</taxon>
        <taxon>Hypocreales</taxon>
        <taxon>Bionectriaceae</taxon>
        <taxon>Emericellopsis</taxon>
    </lineage>
</organism>
<dbReference type="SMART" id="SM00906">
    <property type="entry name" value="Fungal_trans"/>
    <property type="match status" value="1"/>
</dbReference>
<evidence type="ECO:0000259" key="8">
    <source>
        <dbReference type="SMART" id="SM00906"/>
    </source>
</evidence>
<keyword evidence="3" id="KW-0805">Transcription regulation</keyword>
<dbReference type="GeneID" id="70295798"/>
<dbReference type="GO" id="GO:0008270">
    <property type="term" value="F:zinc ion binding"/>
    <property type="evidence" value="ECO:0007669"/>
    <property type="project" value="InterPro"/>
</dbReference>
<feature type="domain" description="Xylanolytic transcriptional activator regulatory" evidence="8">
    <location>
        <begin position="229"/>
        <end position="299"/>
    </location>
</feature>
<feature type="compositionally biased region" description="Basic and acidic residues" evidence="7">
    <location>
        <begin position="1"/>
        <end position="18"/>
    </location>
</feature>
<reference evidence="9" key="1">
    <citation type="journal article" date="2021" name="IMA Fungus">
        <title>Genomic characterization of three marine fungi, including Emericellopsis atlantica sp. nov. with signatures of a generalist lifestyle and marine biomass degradation.</title>
        <authorList>
            <person name="Hagestad O.C."/>
            <person name="Hou L."/>
            <person name="Andersen J.H."/>
            <person name="Hansen E.H."/>
            <person name="Altermark B."/>
            <person name="Li C."/>
            <person name="Kuhnert E."/>
            <person name="Cox R.J."/>
            <person name="Crous P.W."/>
            <person name="Spatafora J.W."/>
            <person name="Lail K."/>
            <person name="Amirebrahimi M."/>
            <person name="Lipzen A."/>
            <person name="Pangilinan J."/>
            <person name="Andreopoulos W."/>
            <person name="Hayes R.D."/>
            <person name="Ng V."/>
            <person name="Grigoriev I.V."/>
            <person name="Jackson S.A."/>
            <person name="Sutton T.D.S."/>
            <person name="Dobson A.D.W."/>
            <person name="Rama T."/>
        </authorList>
    </citation>
    <scope>NUCLEOTIDE SEQUENCE</scope>
    <source>
        <strain evidence="9">TS7</strain>
    </source>
</reference>
<evidence type="ECO:0000256" key="5">
    <source>
        <dbReference type="ARBA" id="ARBA00023163"/>
    </source>
</evidence>
<feature type="region of interest" description="Disordered" evidence="7">
    <location>
        <begin position="1"/>
        <end position="56"/>
    </location>
</feature>
<proteinExistence type="predicted"/>
<dbReference type="GO" id="GO:0006351">
    <property type="term" value="P:DNA-templated transcription"/>
    <property type="evidence" value="ECO:0007669"/>
    <property type="project" value="InterPro"/>
</dbReference>
<keyword evidence="5" id="KW-0804">Transcription</keyword>
<dbReference type="RefSeq" id="XP_046122792.1">
    <property type="nucleotide sequence ID" value="XM_046264895.1"/>
</dbReference>
<dbReference type="PANTHER" id="PTHR31313">
    <property type="entry name" value="TY1 ENHANCER ACTIVATOR"/>
    <property type="match status" value="1"/>
</dbReference>
<evidence type="ECO:0000313" key="10">
    <source>
        <dbReference type="Proteomes" id="UP000887229"/>
    </source>
</evidence>
<dbReference type="InterPro" id="IPR051615">
    <property type="entry name" value="Transcr_Regulatory_Elem"/>
</dbReference>
<keyword evidence="6" id="KW-0539">Nucleus</keyword>
<keyword evidence="1" id="KW-0479">Metal-binding</keyword>
<evidence type="ECO:0000313" key="9">
    <source>
        <dbReference type="EMBL" id="KAG9258868.1"/>
    </source>
</evidence>
<evidence type="ECO:0000256" key="3">
    <source>
        <dbReference type="ARBA" id="ARBA00023015"/>
    </source>
</evidence>
<protein>
    <submittedName>
        <fullName evidence="9">Regulatory protein CefR</fullName>
    </submittedName>
</protein>
<evidence type="ECO:0000256" key="2">
    <source>
        <dbReference type="ARBA" id="ARBA00022833"/>
    </source>
</evidence>
<feature type="region of interest" description="Disordered" evidence="7">
    <location>
        <begin position="520"/>
        <end position="558"/>
    </location>
</feature>
<sequence length="623" mass="69809">MRRINDLERQLKEARATDQDLLPQSQVTPSSQPPPYTSPVSDDENKEPGPVDSPDLVVTKLMPSAIRFDMASGRVRYFGSTTHMNVLARASSNHDIPARRDTHWPVALLVRDLSSETHNYLMDLFWDLHNSVVHLVHAETFSRDQEHGGVEFYSTFLHLTMLATGFRYADKTRGDIRRLALPGYATSTLHEKAKALAKLEIEKPGGIPSIQAFQLLGGLEFCCGDDDTGWLYTGMCFRIIFDAGLHVDPSQLGLPERDVQIRHMVLWACMVTDRLWSLYLGRPTTIKTTDVSPACLSFDFGRMILCRPSWHEKKPTTRVYEALLQMMETISQLCELRGPRAPKSTETYFKMAAIDQQLREWCTGLPRHLQWSLETQKSMPPSYYLLHTQYHAAVILLHRPFVRYSEKSEANVGTHFTSLSRTSCVESAEHIATIFEQYRARFDMAQAYGTAVQHAGTAVTALMGEVILQTDMSQRDKLIERITSLRLAISLMARNYQPAGYMTSVVDQFIRSMQSAGLDKSEFKRRADGEDSGPSGLDTAVGGLAGNSPSQPHHDFVPLSQCRNRMGESFAFTPTCSGSQSPSGLPFLPSSFLEGLIMDDTMFSGLAGVADVNFPWDCPPEHQ</sequence>
<dbReference type="CDD" id="cd12148">
    <property type="entry name" value="fungal_TF_MHR"/>
    <property type="match status" value="1"/>
</dbReference>
<keyword evidence="2" id="KW-0862">Zinc</keyword>
<keyword evidence="10" id="KW-1185">Reference proteome</keyword>